<sequence length="231" mass="26264">MSNWHGSGDAPGESKLGSGWREVVVRADSSTYIQKLLRSSLQVKTLKNRELLMSEKPAIDNELASSKTKISALVEQARQAQHRQVQLLLVQLPFQPTRLLPVQEQVLFSSLLEIDIFDINYVQCGNITYYKLWKVSHLAPPQLKHQSHFRLELQPIPLHRLGKPDAIQQQQLQAQQQGMAGQPDPSLALHLAICTPSYFNNENDEVLRKWNQLQAFWGAGKGKAMYVRLYS</sequence>
<evidence type="ECO:0000313" key="1">
    <source>
        <dbReference type="EMBL" id="MPC11112.1"/>
    </source>
</evidence>
<keyword evidence="2" id="KW-1185">Reference proteome</keyword>
<proteinExistence type="predicted"/>
<comment type="caution">
    <text evidence="1">The sequence shown here is derived from an EMBL/GenBank/DDBJ whole genome shotgun (WGS) entry which is preliminary data.</text>
</comment>
<organism evidence="1 2">
    <name type="scientific">Portunus trituberculatus</name>
    <name type="common">Swimming crab</name>
    <name type="synonym">Neptunus trituberculatus</name>
    <dbReference type="NCBI Taxonomy" id="210409"/>
    <lineage>
        <taxon>Eukaryota</taxon>
        <taxon>Metazoa</taxon>
        <taxon>Ecdysozoa</taxon>
        <taxon>Arthropoda</taxon>
        <taxon>Crustacea</taxon>
        <taxon>Multicrustacea</taxon>
        <taxon>Malacostraca</taxon>
        <taxon>Eumalacostraca</taxon>
        <taxon>Eucarida</taxon>
        <taxon>Decapoda</taxon>
        <taxon>Pleocyemata</taxon>
        <taxon>Brachyura</taxon>
        <taxon>Eubrachyura</taxon>
        <taxon>Portunoidea</taxon>
        <taxon>Portunidae</taxon>
        <taxon>Portuninae</taxon>
        <taxon>Portunus</taxon>
    </lineage>
</organism>
<gene>
    <name evidence="1" type="ORF">E2C01_003765</name>
</gene>
<dbReference type="EMBL" id="VSRR010000145">
    <property type="protein sequence ID" value="MPC11112.1"/>
    <property type="molecule type" value="Genomic_DNA"/>
</dbReference>
<name>A0A5B7CN01_PORTR</name>
<accession>A0A5B7CN01</accession>
<reference evidence="1 2" key="1">
    <citation type="submission" date="2019-05" db="EMBL/GenBank/DDBJ databases">
        <title>Another draft genome of Portunus trituberculatus and its Hox gene families provides insights of decapod evolution.</title>
        <authorList>
            <person name="Jeong J.-H."/>
            <person name="Song I."/>
            <person name="Kim S."/>
            <person name="Choi T."/>
            <person name="Kim D."/>
            <person name="Ryu S."/>
            <person name="Kim W."/>
        </authorList>
    </citation>
    <scope>NUCLEOTIDE SEQUENCE [LARGE SCALE GENOMIC DNA]</scope>
    <source>
        <tissue evidence="1">Muscle</tissue>
    </source>
</reference>
<dbReference type="OrthoDB" id="6360598at2759"/>
<evidence type="ECO:0000313" key="2">
    <source>
        <dbReference type="Proteomes" id="UP000324222"/>
    </source>
</evidence>
<dbReference type="AlphaFoldDB" id="A0A5B7CN01"/>
<dbReference type="Proteomes" id="UP000324222">
    <property type="component" value="Unassembled WGS sequence"/>
</dbReference>
<protein>
    <submittedName>
        <fullName evidence="1">Uncharacterized protein</fullName>
    </submittedName>
</protein>